<protein>
    <submittedName>
        <fullName evidence="1">Uncharacterized protein</fullName>
    </submittedName>
</protein>
<evidence type="ECO:0000313" key="2">
    <source>
        <dbReference type="Proteomes" id="UP001152795"/>
    </source>
</evidence>
<keyword evidence="2" id="KW-1185">Reference proteome</keyword>
<dbReference type="EMBL" id="CACRXK020045243">
    <property type="protein sequence ID" value="CAB4046057.1"/>
    <property type="molecule type" value="Genomic_DNA"/>
</dbReference>
<sequence>MTYDTRRAHVISRLYHAQRKLQKIRHLPYKTLCPPVYVRTKVGSTSRSVRWVWKKWIFDCNNNKFDTPETTNIKWIKNDKLKAYIRGHSKLDSTGQLPNEVGHLYWAVFKEDDYDNDREPSETLPFRTQVYVGIAKNGITKRWTGAGTSH</sequence>
<dbReference type="Proteomes" id="UP001152795">
    <property type="component" value="Unassembled WGS sequence"/>
</dbReference>
<organism evidence="1 2">
    <name type="scientific">Paramuricea clavata</name>
    <name type="common">Red gorgonian</name>
    <name type="synonym">Violescent sea-whip</name>
    <dbReference type="NCBI Taxonomy" id="317549"/>
    <lineage>
        <taxon>Eukaryota</taxon>
        <taxon>Metazoa</taxon>
        <taxon>Cnidaria</taxon>
        <taxon>Anthozoa</taxon>
        <taxon>Octocorallia</taxon>
        <taxon>Malacalcyonacea</taxon>
        <taxon>Plexauridae</taxon>
        <taxon>Paramuricea</taxon>
    </lineage>
</organism>
<feature type="non-terminal residue" evidence="1">
    <location>
        <position position="150"/>
    </location>
</feature>
<evidence type="ECO:0000313" key="1">
    <source>
        <dbReference type="EMBL" id="CAB4046057.1"/>
    </source>
</evidence>
<reference evidence="1" key="1">
    <citation type="submission" date="2020-04" db="EMBL/GenBank/DDBJ databases">
        <authorList>
            <person name="Alioto T."/>
            <person name="Alioto T."/>
            <person name="Gomez Garrido J."/>
        </authorList>
    </citation>
    <scope>NUCLEOTIDE SEQUENCE</scope>
    <source>
        <strain evidence="1">A484AB</strain>
    </source>
</reference>
<name>A0A6S7KMB6_PARCT</name>
<accession>A0A6S7KMB6</accession>
<comment type="caution">
    <text evidence="1">The sequence shown here is derived from an EMBL/GenBank/DDBJ whole genome shotgun (WGS) entry which is preliminary data.</text>
</comment>
<dbReference type="AlphaFoldDB" id="A0A6S7KMB6"/>
<gene>
    <name evidence="1" type="ORF">PACLA_8A005047</name>
</gene>
<proteinExistence type="predicted"/>